<evidence type="ECO:0000313" key="1">
    <source>
        <dbReference type="EMBL" id="KAJ8112423.1"/>
    </source>
</evidence>
<dbReference type="EMBL" id="JAPHNI010000325">
    <property type="protein sequence ID" value="KAJ8112423.1"/>
    <property type="molecule type" value="Genomic_DNA"/>
</dbReference>
<comment type="caution">
    <text evidence="1">The sequence shown here is derived from an EMBL/GenBank/DDBJ whole genome shotgun (WGS) entry which is preliminary data.</text>
</comment>
<keyword evidence="2" id="KW-1185">Reference proteome</keyword>
<accession>A0ACC2IBA5</accession>
<organism evidence="1 2">
    <name type="scientific">Boeremia exigua</name>
    <dbReference type="NCBI Taxonomy" id="749465"/>
    <lineage>
        <taxon>Eukaryota</taxon>
        <taxon>Fungi</taxon>
        <taxon>Dikarya</taxon>
        <taxon>Ascomycota</taxon>
        <taxon>Pezizomycotina</taxon>
        <taxon>Dothideomycetes</taxon>
        <taxon>Pleosporomycetidae</taxon>
        <taxon>Pleosporales</taxon>
        <taxon>Pleosporineae</taxon>
        <taxon>Didymellaceae</taxon>
        <taxon>Boeremia</taxon>
    </lineage>
</organism>
<evidence type="ECO:0000313" key="2">
    <source>
        <dbReference type="Proteomes" id="UP001153331"/>
    </source>
</evidence>
<name>A0ACC2IBA5_9PLEO</name>
<protein>
    <submittedName>
        <fullName evidence="1">Uncharacterized protein</fullName>
    </submittedName>
</protein>
<gene>
    <name evidence="1" type="ORF">OPT61_g5203</name>
</gene>
<reference evidence="1" key="1">
    <citation type="submission" date="2022-11" db="EMBL/GenBank/DDBJ databases">
        <title>Genome Sequence of Boeremia exigua.</title>
        <authorList>
            <person name="Buettner E."/>
        </authorList>
    </citation>
    <scope>NUCLEOTIDE SEQUENCE</scope>
    <source>
        <strain evidence="1">CU02</strain>
    </source>
</reference>
<dbReference type="Proteomes" id="UP001153331">
    <property type="component" value="Unassembled WGS sequence"/>
</dbReference>
<sequence>MPLFRTDIPPIPHVSATLKTIASITTAPAMEATATDSPAFLSISAIIPPLPSNFTSPLATGKVPTPAIAIVALIAAIVCALILLLALLYFILLRFRGKCPNCSGYEDGIKKWKNGELKVITSQMVQERMRAWDLEKDETDLQAQTYSLWTEDSDNNDKGKEETVETPIAETKPPDPPKRAYTEGNTGATLAVPDFPRTHSAYLRDVVAPREAEVKRSMREAEEHAISRHLQTASDPSKRQSVQQRAVDKVNEIIVERAARKETGKKPVSQSRLKEHLSWV</sequence>
<proteinExistence type="predicted"/>